<evidence type="ECO:0000256" key="1">
    <source>
        <dbReference type="ARBA" id="ARBA00004496"/>
    </source>
</evidence>
<dbReference type="OrthoDB" id="16066at2759"/>
<dbReference type="EMBL" id="MU006217">
    <property type="protein sequence ID" value="KAF2832121.1"/>
    <property type="molecule type" value="Genomic_DNA"/>
</dbReference>
<protein>
    <submittedName>
        <fullName evidence="7">ARM repeat-containing protein</fullName>
    </submittedName>
</protein>
<evidence type="ECO:0000259" key="6">
    <source>
        <dbReference type="Pfam" id="PF24492"/>
    </source>
</evidence>
<dbReference type="GO" id="GO:0043248">
    <property type="term" value="P:proteasome assembly"/>
    <property type="evidence" value="ECO:0007669"/>
    <property type="project" value="InterPro"/>
</dbReference>
<dbReference type="Gene3D" id="1.25.10.10">
    <property type="entry name" value="Leucine-rich Repeat Variant"/>
    <property type="match status" value="3"/>
</dbReference>
<name>A0A6A7AFM9_9PLEO</name>
<dbReference type="InterPro" id="IPR016024">
    <property type="entry name" value="ARM-type_fold"/>
</dbReference>
<keyword evidence="4" id="KW-0647">Proteasome</keyword>
<feature type="domain" description="Proteasome adapter and scaffold protein ECM29 HEAT-repeat" evidence="6">
    <location>
        <begin position="1334"/>
        <end position="1495"/>
    </location>
</feature>
<organism evidence="7 8">
    <name type="scientific">Ophiobolus disseminans</name>
    <dbReference type="NCBI Taxonomy" id="1469910"/>
    <lineage>
        <taxon>Eukaryota</taxon>
        <taxon>Fungi</taxon>
        <taxon>Dikarya</taxon>
        <taxon>Ascomycota</taxon>
        <taxon>Pezizomycotina</taxon>
        <taxon>Dothideomycetes</taxon>
        <taxon>Pleosporomycetidae</taxon>
        <taxon>Pleosporales</taxon>
        <taxon>Pleosporineae</taxon>
        <taxon>Phaeosphaeriaceae</taxon>
        <taxon>Ophiobolus</taxon>
    </lineage>
</organism>
<dbReference type="GO" id="GO:0005634">
    <property type="term" value="C:nucleus"/>
    <property type="evidence" value="ECO:0007669"/>
    <property type="project" value="TreeGrafter"/>
</dbReference>
<dbReference type="Pfam" id="PF13001">
    <property type="entry name" value="ECM29_N"/>
    <property type="match status" value="1"/>
</dbReference>
<keyword evidence="8" id="KW-1185">Reference proteome</keyword>
<dbReference type="InterPro" id="IPR055443">
    <property type="entry name" value="HEAT_ECM29"/>
</dbReference>
<evidence type="ECO:0000259" key="5">
    <source>
        <dbReference type="Pfam" id="PF13001"/>
    </source>
</evidence>
<evidence type="ECO:0000256" key="3">
    <source>
        <dbReference type="ARBA" id="ARBA00022737"/>
    </source>
</evidence>
<dbReference type="PANTHER" id="PTHR23346:SF19">
    <property type="entry name" value="PROTEASOME ADAPTER AND SCAFFOLD PROTEIN ECM29"/>
    <property type="match status" value="1"/>
</dbReference>
<accession>A0A6A7AFM9</accession>
<feature type="domain" description="Proteasome component Ecm29 N-terminal" evidence="5">
    <location>
        <begin position="15"/>
        <end position="535"/>
    </location>
</feature>
<dbReference type="InterPro" id="IPR024372">
    <property type="entry name" value="Ecm29_N"/>
</dbReference>
<dbReference type="GO" id="GO:0036503">
    <property type="term" value="P:ERAD pathway"/>
    <property type="evidence" value="ECO:0007669"/>
    <property type="project" value="TreeGrafter"/>
</dbReference>
<dbReference type="InterPro" id="IPR011989">
    <property type="entry name" value="ARM-like"/>
</dbReference>
<evidence type="ECO:0000256" key="2">
    <source>
        <dbReference type="ARBA" id="ARBA00022490"/>
    </source>
</evidence>
<dbReference type="Proteomes" id="UP000799424">
    <property type="component" value="Unassembled WGS sequence"/>
</dbReference>
<gene>
    <name evidence="7" type="ORF">CC86DRAFT_312938</name>
</gene>
<keyword evidence="3" id="KW-0677">Repeat</keyword>
<proteinExistence type="predicted"/>
<evidence type="ECO:0000313" key="7">
    <source>
        <dbReference type="EMBL" id="KAF2832121.1"/>
    </source>
</evidence>
<dbReference type="SUPFAM" id="SSF48371">
    <property type="entry name" value="ARM repeat"/>
    <property type="match status" value="3"/>
</dbReference>
<dbReference type="Pfam" id="PF24492">
    <property type="entry name" value="HEAT_ECM29"/>
    <property type="match status" value="1"/>
</dbReference>
<dbReference type="PANTHER" id="PTHR23346">
    <property type="entry name" value="TRANSLATIONAL ACTIVATOR GCN1-RELATED"/>
    <property type="match status" value="1"/>
</dbReference>
<dbReference type="GO" id="GO:0005737">
    <property type="term" value="C:cytoplasm"/>
    <property type="evidence" value="ECO:0007669"/>
    <property type="project" value="UniProtKB-SubCell"/>
</dbReference>
<dbReference type="GO" id="GO:0000502">
    <property type="term" value="C:proteasome complex"/>
    <property type="evidence" value="ECO:0007669"/>
    <property type="project" value="UniProtKB-KW"/>
</dbReference>
<evidence type="ECO:0000256" key="4">
    <source>
        <dbReference type="ARBA" id="ARBA00022942"/>
    </source>
</evidence>
<evidence type="ECO:0000313" key="8">
    <source>
        <dbReference type="Proteomes" id="UP000799424"/>
    </source>
</evidence>
<comment type="subcellular location">
    <subcellularLocation>
        <location evidence="1">Cytoplasm</location>
    </subcellularLocation>
</comment>
<dbReference type="GO" id="GO:0060090">
    <property type="term" value="F:molecular adaptor activity"/>
    <property type="evidence" value="ECO:0007669"/>
    <property type="project" value="InterPro"/>
</dbReference>
<keyword evidence="2" id="KW-0963">Cytoplasm</keyword>
<reference evidence="7" key="1">
    <citation type="journal article" date="2020" name="Stud. Mycol.">
        <title>101 Dothideomycetes genomes: a test case for predicting lifestyles and emergence of pathogens.</title>
        <authorList>
            <person name="Haridas S."/>
            <person name="Albert R."/>
            <person name="Binder M."/>
            <person name="Bloem J."/>
            <person name="Labutti K."/>
            <person name="Salamov A."/>
            <person name="Andreopoulos B."/>
            <person name="Baker S."/>
            <person name="Barry K."/>
            <person name="Bills G."/>
            <person name="Bluhm B."/>
            <person name="Cannon C."/>
            <person name="Castanera R."/>
            <person name="Culley D."/>
            <person name="Daum C."/>
            <person name="Ezra D."/>
            <person name="Gonzalez J."/>
            <person name="Henrissat B."/>
            <person name="Kuo A."/>
            <person name="Liang C."/>
            <person name="Lipzen A."/>
            <person name="Lutzoni F."/>
            <person name="Magnuson J."/>
            <person name="Mondo S."/>
            <person name="Nolan M."/>
            <person name="Ohm R."/>
            <person name="Pangilinan J."/>
            <person name="Park H.-J."/>
            <person name="Ramirez L."/>
            <person name="Alfaro M."/>
            <person name="Sun H."/>
            <person name="Tritt A."/>
            <person name="Yoshinaga Y."/>
            <person name="Zwiers L.-H."/>
            <person name="Turgeon B."/>
            <person name="Goodwin S."/>
            <person name="Spatafora J."/>
            <person name="Crous P."/>
            <person name="Grigoriev I."/>
        </authorList>
    </citation>
    <scope>NUCLEOTIDE SEQUENCE</scope>
    <source>
        <strain evidence="7">CBS 113818</strain>
    </source>
</reference>
<sequence length="1693" mass="187475">MADAQAAKAKELALVGKVEMRIALASSEKKLEDLLKIYLAPLLLKLGSEYVAVRNKVISICQHINTRIKSQDIKLPVAALLKQYKENPDISLIRHFDILYIQQGISRLSVSERLELLPILLQGIAKDFEKSTQHASQLFHLILRLLVHFKLPLRGSKEDDELRATLGLGNEDAAFLSEWFAKLLLFQVVRASSPEAASSLRCPGLSVEDYKFLTQQGKPDAWDPASDSGLNLTESKALVVRLLASGLFKENEKFYPALFASADTNSRISEVGEDTLKRVMLTKNLEDPKTVETLLELYFGSSTAEGQLPVKTPLRIRILGVLARSEKCSAYPHQVAKIVEEGLLSAELNPTNKTAGREASRFRSAIFLLVNFVARRGAQADLAIVASGLVGNLRAFVQDQGWPIADRDQDMELRGYGYETIGLLAKAAPDTILLEPTLDLLEWLFRSLREDTAGKDVAVSIEEALSSVLGAFTKPFDPSVMPGFRRLLLRYAALGQVTAQASDRIIRSTRYVATRFANKCLPYDDVLARWVDILAVSGGAAERHEVVEEGRRGLDPYWFKMSNTLPGSNQEENDLIFPDFDKLISFVFVQQGDDEDAMDIDGSADVIGQVKHFTQQHPHAISTVITFCSQIALQSALTERGMGDTVAEDWGRKLESLMTTDARARQAFRSYATHDVHAQSLAAILRASFDRLTQNELGDVGDIGSTFVRLLSLLPQRHWVLADLVQDFTALHPSVLSNNANRRLAAAHAYGLLASHNDCDQDSLRKSQTQFFEKLSTWKTAVGGDINQISGIVVALGYYFSRAFWRSKASAAIITEDHPVHQLLQNVVEILKESRDETLKGAAHTCLDQLSLFHVITPGSISQYAKLEDIAQHVYDSAKKGTTNAILALGHLSMITEEPETGAEDATDYKFIGDKLYELHEVRETEVQFAVGEALSCFASGWESKTLIAELDVLHPDQTYDPWDAPLQTPSGPKRDRTLGAVLEKTLKGCRQSKPSLRKASVIWLLCLLQYSGNKPEMQNYLGQCQVAFKSCLSNRDEVVQEAASRGLGLVYEKGDRQLKDDLVRDLVGSFSDNKSKITGNVTEDTQLFDEGALPTGDGSITTYKDILNLATDVGDSSLVYRFMSMASHNSIWQSRAAFGRFGLSNIFSDSSVDGYLAENPKLYPKLFRYRFDPNPNVQRSMNDIWAALVKDSSGTIDKHFDAIMGDLLASILGKEWRVRQACCAAIADLMQGRGVDKYEKYLTQVWDKCFKVLDDIKETVRVAAAALARVLTAILTRSLEAGDASVKSANAQLTRVLPFLFSTSGLESSAEEVRIFSVQTLLQIVKKANATTLNPHVPELVERLLGLLSSLEPEAVNYIHLNAKKYNLTEQKIDDMRLQSVRTSPLTESIERCLDLADAEAMKLLVPRIEAAMKSAVGLPSKVGCSRVLVTLATRHRFVFNPYADQFLKLIHKQIHDRNETVSSSYAAAAGYLARLASDKQILATITFTNKLYFDSEENSDRNRLLAADMIRAISSHATDRFTALSASLLPFIYLAKHDSDEATRKLFAETWDDHVAGPRTVSLYLKEILALADAHLESRQWAIKHTSAKTVANAVLAITSAVGSDKIDAGTAAAVWPVLDKALSGKSWEGKEVVLEGFVRFVERSEGWWKGDEAVARQLEKVAARESKRQEGKNEKVVAGVLGNLREFLKM</sequence>